<dbReference type="NCBIfam" id="NF003652">
    <property type="entry name" value="PRK05286.2-5"/>
    <property type="match status" value="1"/>
</dbReference>
<dbReference type="InterPro" id="IPR005719">
    <property type="entry name" value="Dihydroorotate_DH_2"/>
</dbReference>
<dbReference type="OrthoDB" id="5288816at2"/>
<evidence type="ECO:0000256" key="3">
    <source>
        <dbReference type="ARBA" id="ARBA00005161"/>
    </source>
</evidence>
<accession>A0A2Z6E063</accession>
<gene>
    <name evidence="11" type="primary">pyrD</name>
    <name evidence="13" type="ORF">HPTL_1635</name>
</gene>
<evidence type="ECO:0000256" key="9">
    <source>
        <dbReference type="ARBA" id="ARBA00023136"/>
    </source>
</evidence>
<feature type="binding site" evidence="11">
    <location>
        <position position="88"/>
    </location>
    <ligand>
        <name>FMN</name>
        <dbReference type="ChEBI" id="CHEBI:58210"/>
    </ligand>
</feature>
<comment type="subunit">
    <text evidence="11">Monomer.</text>
</comment>
<dbReference type="NCBIfam" id="NF003646">
    <property type="entry name" value="PRK05286.1-4"/>
    <property type="match status" value="1"/>
</dbReference>
<feature type="binding site" evidence="11">
    <location>
        <position position="174"/>
    </location>
    <ligand>
        <name>substrate</name>
    </ligand>
</feature>
<feature type="binding site" evidence="11">
    <location>
        <position position="179"/>
    </location>
    <ligand>
        <name>substrate</name>
    </ligand>
</feature>
<dbReference type="PANTHER" id="PTHR48109">
    <property type="entry name" value="DIHYDROOROTATE DEHYDROGENASE (QUINONE), MITOCHONDRIAL-RELATED"/>
    <property type="match status" value="1"/>
</dbReference>
<evidence type="ECO:0000256" key="7">
    <source>
        <dbReference type="ARBA" id="ARBA00022975"/>
    </source>
</evidence>
<feature type="binding site" evidence="11">
    <location>
        <position position="68"/>
    </location>
    <ligand>
        <name>substrate</name>
    </ligand>
</feature>
<protein>
    <recommendedName>
        <fullName evidence="11">Dihydroorotate dehydrogenase (quinone)</fullName>
        <ecNumber evidence="11">1.3.5.2</ecNumber>
    </recommendedName>
    <alternativeName>
        <fullName evidence="11">DHOdehase</fullName>
        <shortName evidence="11">DHOD</shortName>
        <shortName evidence="11">DHODase</shortName>
    </alternativeName>
    <alternativeName>
        <fullName evidence="11">Dihydroorotate oxidase</fullName>
    </alternativeName>
</protein>
<feature type="binding site" evidence="11">
    <location>
        <position position="141"/>
    </location>
    <ligand>
        <name>FMN</name>
        <dbReference type="ChEBI" id="CHEBI:58210"/>
    </ligand>
</feature>
<dbReference type="UniPathway" id="UPA00070">
    <property type="reaction ID" value="UER00946"/>
</dbReference>
<dbReference type="HAMAP" id="MF_00225">
    <property type="entry name" value="DHO_dh_type2"/>
    <property type="match status" value="1"/>
</dbReference>
<feature type="active site" description="Nucleophile" evidence="11">
    <location>
        <position position="177"/>
    </location>
</feature>
<keyword evidence="14" id="KW-1185">Reference proteome</keyword>
<dbReference type="Proteomes" id="UP000262004">
    <property type="component" value="Chromosome"/>
</dbReference>
<feature type="domain" description="Dihydroorotate dehydrogenase catalytic" evidence="12">
    <location>
        <begin position="49"/>
        <end position="333"/>
    </location>
</feature>
<dbReference type="NCBIfam" id="TIGR01036">
    <property type="entry name" value="pyrD_sub2"/>
    <property type="match status" value="1"/>
</dbReference>
<evidence type="ECO:0000313" key="13">
    <source>
        <dbReference type="EMBL" id="BBD77895.1"/>
    </source>
</evidence>
<evidence type="ECO:0000256" key="2">
    <source>
        <dbReference type="ARBA" id="ARBA00004370"/>
    </source>
</evidence>
<dbReference type="InterPro" id="IPR001295">
    <property type="entry name" value="Dihydroorotate_DH_CS"/>
</dbReference>
<reference evidence="13 14" key="1">
    <citation type="submission" date="2018-04" db="EMBL/GenBank/DDBJ databases">
        <title>Complete genome sequence of Hydrogenophilus thermoluteolus TH-1.</title>
        <authorList>
            <person name="Arai H."/>
        </authorList>
    </citation>
    <scope>NUCLEOTIDE SEQUENCE [LARGE SCALE GENOMIC DNA]</scope>
    <source>
        <strain evidence="13 14">TH-1</strain>
    </source>
</reference>
<sequence>MALPPIPYALVRPLLFTLDPEQAHELTLAALSRYGKCVAPPPPPEAAPVTVMGLRFPNRVGLAAGLDKNGIAVDGLAHLGFGAIEVGTVTPRPQPGNPKPRLFRLPEAQALINRMGFNNDGVEALVAHLRHRRFRGILGINLGKNATTPIEAAFDDYRMGMQAVWEIADYVTINISSPNTQQLRSLQERDALAALLDGLKAETVRLEAKSGKRTPLVVKIAPDLDDDAIAAIAETLVTFEIDGVIATNTTIARDGVAHLPHGNETGGLSGRPLFARSTAVVRALADALQGKIPIIAAGGILCGDDARAKLAAGATLVQIYTGLIYRGPKLIAEAIAATAAECSRQKGEAA</sequence>
<dbReference type="InterPro" id="IPR005720">
    <property type="entry name" value="Dihydroorotate_DH_cat"/>
</dbReference>
<proteinExistence type="inferred from homology"/>
<evidence type="ECO:0000256" key="4">
    <source>
        <dbReference type="ARBA" id="ARBA00005359"/>
    </source>
</evidence>
<dbReference type="PROSITE" id="PS00911">
    <property type="entry name" value="DHODEHASE_1"/>
    <property type="match status" value="1"/>
</dbReference>
<comment type="pathway">
    <text evidence="3 11">Pyrimidine metabolism; UMP biosynthesis via de novo pathway; orotate from (S)-dihydroorotate (quinone route): step 1/1.</text>
</comment>
<dbReference type="InterPro" id="IPR012135">
    <property type="entry name" value="Dihydroorotate_DH_1_2"/>
</dbReference>
<comment type="function">
    <text evidence="1 11">Catalyzes the conversion of dihydroorotate to orotate with quinone as electron acceptor.</text>
</comment>
<evidence type="ECO:0000256" key="10">
    <source>
        <dbReference type="ARBA" id="ARBA00048639"/>
    </source>
</evidence>
<dbReference type="GO" id="GO:0044205">
    <property type="term" value="P:'de novo' UMP biosynthetic process"/>
    <property type="evidence" value="ECO:0007669"/>
    <property type="project" value="UniProtKB-UniRule"/>
</dbReference>
<dbReference type="CDD" id="cd04738">
    <property type="entry name" value="DHOD_2_like"/>
    <property type="match status" value="1"/>
</dbReference>
<dbReference type="GO" id="GO:0005886">
    <property type="term" value="C:plasma membrane"/>
    <property type="evidence" value="ECO:0007669"/>
    <property type="project" value="UniProtKB-SubCell"/>
</dbReference>
<evidence type="ECO:0000259" key="12">
    <source>
        <dbReference type="Pfam" id="PF01180"/>
    </source>
</evidence>
<feature type="binding site" evidence="11">
    <location>
        <position position="174"/>
    </location>
    <ligand>
        <name>FMN</name>
        <dbReference type="ChEBI" id="CHEBI:58210"/>
    </ligand>
</feature>
<keyword evidence="11" id="KW-1003">Cell membrane</keyword>
<keyword evidence="9 11" id="KW-0472">Membrane</keyword>
<dbReference type="Pfam" id="PF01180">
    <property type="entry name" value="DHO_dh"/>
    <property type="match status" value="1"/>
</dbReference>
<dbReference type="NCBIfam" id="NF003644">
    <property type="entry name" value="PRK05286.1-1"/>
    <property type="match status" value="1"/>
</dbReference>
<keyword evidence="6 11" id="KW-0288">FMN</keyword>
<feature type="binding site" evidence="11">
    <location>
        <begin position="320"/>
        <end position="321"/>
    </location>
    <ligand>
        <name>FMN</name>
        <dbReference type="ChEBI" id="CHEBI:58210"/>
    </ligand>
</feature>
<evidence type="ECO:0000256" key="11">
    <source>
        <dbReference type="HAMAP-Rule" id="MF_00225"/>
    </source>
</evidence>
<evidence type="ECO:0000313" key="14">
    <source>
        <dbReference type="Proteomes" id="UP000262004"/>
    </source>
</evidence>
<dbReference type="PANTHER" id="PTHR48109:SF4">
    <property type="entry name" value="DIHYDROOROTATE DEHYDROGENASE (QUINONE), MITOCHONDRIAL"/>
    <property type="match status" value="1"/>
</dbReference>
<evidence type="ECO:0000256" key="5">
    <source>
        <dbReference type="ARBA" id="ARBA00022630"/>
    </source>
</evidence>
<feature type="binding site" evidence="11">
    <location>
        <begin position="64"/>
        <end position="68"/>
    </location>
    <ligand>
        <name>FMN</name>
        <dbReference type="ChEBI" id="CHEBI:58210"/>
    </ligand>
</feature>
<feature type="binding site" evidence="11">
    <location>
        <begin position="113"/>
        <end position="117"/>
    </location>
    <ligand>
        <name>substrate</name>
    </ligand>
</feature>
<dbReference type="GO" id="GO:0005737">
    <property type="term" value="C:cytoplasm"/>
    <property type="evidence" value="ECO:0007669"/>
    <property type="project" value="InterPro"/>
</dbReference>
<dbReference type="GO" id="GO:0006207">
    <property type="term" value="P:'de novo' pyrimidine nucleobase biosynthetic process"/>
    <property type="evidence" value="ECO:0007669"/>
    <property type="project" value="UniProtKB-UniRule"/>
</dbReference>
<dbReference type="SUPFAM" id="SSF51395">
    <property type="entry name" value="FMN-linked oxidoreductases"/>
    <property type="match status" value="1"/>
</dbReference>
<dbReference type="AlphaFoldDB" id="A0A2Z6E063"/>
<keyword evidence="5 11" id="KW-0285">Flavoprotein</keyword>
<dbReference type="InterPro" id="IPR013785">
    <property type="entry name" value="Aldolase_TIM"/>
</dbReference>
<dbReference type="PIRSF" id="PIRSF000164">
    <property type="entry name" value="DHO_oxidase"/>
    <property type="match status" value="1"/>
</dbReference>
<feature type="binding site" evidence="11">
    <location>
        <position position="219"/>
    </location>
    <ligand>
        <name>FMN</name>
        <dbReference type="ChEBI" id="CHEBI:58210"/>
    </ligand>
</feature>
<comment type="subcellular location">
    <subcellularLocation>
        <location evidence="11">Cell membrane</location>
        <topology evidence="11">Peripheral membrane protein</topology>
    </subcellularLocation>
    <subcellularLocation>
        <location evidence="2">Membrane</location>
    </subcellularLocation>
</comment>
<name>A0A2Z6E063_HYDTE</name>
<evidence type="ECO:0000256" key="6">
    <source>
        <dbReference type="ARBA" id="ARBA00022643"/>
    </source>
</evidence>
<feature type="binding site" evidence="11">
    <location>
        <begin position="248"/>
        <end position="249"/>
    </location>
    <ligand>
        <name>substrate</name>
    </ligand>
</feature>
<keyword evidence="7 11" id="KW-0665">Pyrimidine biosynthesis</keyword>
<feature type="binding site" evidence="11">
    <location>
        <position position="299"/>
    </location>
    <ligand>
        <name>FMN</name>
        <dbReference type="ChEBI" id="CHEBI:58210"/>
    </ligand>
</feature>
<feature type="binding site" evidence="11">
    <location>
        <position position="247"/>
    </location>
    <ligand>
        <name>FMN</name>
        <dbReference type="ChEBI" id="CHEBI:58210"/>
    </ligand>
</feature>
<dbReference type="NCBIfam" id="NF003645">
    <property type="entry name" value="PRK05286.1-2"/>
    <property type="match status" value="1"/>
</dbReference>
<keyword evidence="8 11" id="KW-0560">Oxidoreductase</keyword>
<dbReference type="EMBL" id="AP018558">
    <property type="protein sequence ID" value="BBD77895.1"/>
    <property type="molecule type" value="Genomic_DNA"/>
</dbReference>
<dbReference type="EC" id="1.3.5.2" evidence="11"/>
<organism evidence="13 14">
    <name type="scientific">Hydrogenophilus thermoluteolus</name>
    <name type="common">Pseudomonas hydrogenothermophila</name>
    <dbReference type="NCBI Taxonomy" id="297"/>
    <lineage>
        <taxon>Bacteria</taxon>
        <taxon>Pseudomonadati</taxon>
        <taxon>Pseudomonadota</taxon>
        <taxon>Hydrogenophilia</taxon>
        <taxon>Hydrogenophilales</taxon>
        <taxon>Hydrogenophilaceae</taxon>
        <taxon>Hydrogenophilus</taxon>
    </lineage>
</organism>
<dbReference type="KEGG" id="htl:HPTL_1635"/>
<dbReference type="Gene3D" id="3.20.20.70">
    <property type="entry name" value="Aldolase class I"/>
    <property type="match status" value="1"/>
</dbReference>
<comment type="similarity">
    <text evidence="4 11">Belongs to the dihydroorotate dehydrogenase family. Type 2 subfamily.</text>
</comment>
<dbReference type="GO" id="GO:0106430">
    <property type="term" value="F:dihydroorotate dehydrogenase (quinone) activity"/>
    <property type="evidence" value="ECO:0007669"/>
    <property type="project" value="UniProtKB-EC"/>
</dbReference>
<feature type="binding site" evidence="11">
    <location>
        <position position="270"/>
    </location>
    <ligand>
        <name>FMN</name>
        <dbReference type="ChEBI" id="CHEBI:58210"/>
    </ligand>
</feature>
<evidence type="ECO:0000256" key="8">
    <source>
        <dbReference type="ARBA" id="ARBA00023002"/>
    </source>
</evidence>
<evidence type="ECO:0000256" key="1">
    <source>
        <dbReference type="ARBA" id="ARBA00003125"/>
    </source>
</evidence>
<comment type="cofactor">
    <cofactor evidence="11">
        <name>FMN</name>
        <dbReference type="ChEBI" id="CHEBI:58210"/>
    </cofactor>
    <text evidence="11">Binds 1 FMN per subunit.</text>
</comment>
<comment type="catalytic activity">
    <reaction evidence="10 11">
        <text>(S)-dihydroorotate + a quinone = orotate + a quinol</text>
        <dbReference type="Rhea" id="RHEA:30187"/>
        <dbReference type="ChEBI" id="CHEBI:24646"/>
        <dbReference type="ChEBI" id="CHEBI:30839"/>
        <dbReference type="ChEBI" id="CHEBI:30864"/>
        <dbReference type="ChEBI" id="CHEBI:132124"/>
        <dbReference type="EC" id="1.3.5.2"/>
    </reaction>
</comment>
<dbReference type="InterPro" id="IPR050074">
    <property type="entry name" value="DHO_dehydrogenase"/>
</dbReference>